<gene>
    <name evidence="1" type="ORF">DRJ33_08265</name>
</gene>
<dbReference type="Proteomes" id="UP000272051">
    <property type="component" value="Unassembled WGS sequence"/>
</dbReference>
<name>A0A497ERU6_9CREN</name>
<organism evidence="1 2">
    <name type="scientific">Thermoproteota archaeon</name>
    <dbReference type="NCBI Taxonomy" id="2056631"/>
    <lineage>
        <taxon>Archaea</taxon>
        <taxon>Thermoproteota</taxon>
    </lineage>
</organism>
<proteinExistence type="predicted"/>
<dbReference type="AlphaFoldDB" id="A0A497ERU6"/>
<evidence type="ECO:0000313" key="1">
    <source>
        <dbReference type="EMBL" id="RLE49430.1"/>
    </source>
</evidence>
<accession>A0A497ERU6</accession>
<protein>
    <submittedName>
        <fullName evidence="1">Uncharacterized protein</fullName>
    </submittedName>
</protein>
<comment type="caution">
    <text evidence="1">The sequence shown here is derived from an EMBL/GenBank/DDBJ whole genome shotgun (WGS) entry which is preliminary data.</text>
</comment>
<feature type="non-terminal residue" evidence="1">
    <location>
        <position position="346"/>
    </location>
</feature>
<evidence type="ECO:0000313" key="2">
    <source>
        <dbReference type="Proteomes" id="UP000272051"/>
    </source>
</evidence>
<dbReference type="EMBL" id="QMQX01000211">
    <property type="protein sequence ID" value="RLE49430.1"/>
    <property type="molecule type" value="Genomic_DNA"/>
</dbReference>
<reference evidence="1 2" key="1">
    <citation type="submission" date="2018-06" db="EMBL/GenBank/DDBJ databases">
        <title>Extensive metabolic versatility and redundancy in microbially diverse, dynamic hydrothermal sediments.</title>
        <authorList>
            <person name="Dombrowski N."/>
            <person name="Teske A."/>
            <person name="Baker B.J."/>
        </authorList>
    </citation>
    <scope>NUCLEOTIDE SEQUENCE [LARGE SCALE GENOMIC DNA]</scope>
    <source>
        <strain evidence="1">B34_G17</strain>
    </source>
</reference>
<sequence length="346" mass="39834">MNYHLLLEEDKKLPIHEVRKLVRPKISRRLFKELLKKLVKDLSRAVREKRILFNKIYRVKLEARPPCIISDFEGLKLYTGQWVGIIQYSLGMKGPSLTLEIEPKYDDFHLMYQEVVKKLKEDDFKPLGQLTLSLPLSTVKPVRDIRLALWLLEQYLDTTPPYLYIEGEGAVGHRLKKVTPQPRLAFTMIKINEELYSTAAVSTALIAKTLKGDVPVESKKLKGLMEVHIKEQQELLGTLLARPLIREAMIRTPEIEPNLDICLMIREALTATPSPIGKGLSRLLLIPTIKTYELYVLLKTIEALGGLLDVRSLHIIKTKKATLYYNRPPKRLSRFIYKLSRSVPHP</sequence>